<feature type="transmembrane region" description="Helical" evidence="5">
    <location>
        <begin position="157"/>
        <end position="179"/>
    </location>
</feature>
<accession>A0A0H4WL67</accession>
<keyword evidence="4 5" id="KW-0472">Membrane</keyword>
<dbReference type="EMBL" id="CP012109">
    <property type="protein sequence ID" value="AKQ64111.1"/>
    <property type="molecule type" value="Genomic_DNA"/>
</dbReference>
<dbReference type="Pfam" id="PF08551">
    <property type="entry name" value="DUF1751"/>
    <property type="match status" value="1"/>
</dbReference>
<evidence type="ECO:0000313" key="6">
    <source>
        <dbReference type="EMBL" id="AKQ64111.1"/>
    </source>
</evidence>
<dbReference type="KEGG" id="mym:A176_001023"/>
<feature type="transmembrane region" description="Helical" evidence="5">
    <location>
        <begin position="63"/>
        <end position="85"/>
    </location>
</feature>
<evidence type="ECO:0000256" key="2">
    <source>
        <dbReference type="ARBA" id="ARBA00022692"/>
    </source>
</evidence>
<name>A0A0H4WL67_9BACT</name>
<dbReference type="InterPro" id="IPR035952">
    <property type="entry name" value="Rhomboid-like_sf"/>
</dbReference>
<keyword evidence="2 5" id="KW-0812">Transmembrane</keyword>
<feature type="transmembrane region" description="Helical" evidence="5">
    <location>
        <begin position="124"/>
        <end position="145"/>
    </location>
</feature>
<evidence type="ECO:0000313" key="7">
    <source>
        <dbReference type="Proteomes" id="UP000009026"/>
    </source>
</evidence>
<sequence length="239" mass="25485">MRSFGGGGGGMGLPGLETMASKLAVALVAGSVLFHLTKAQSGNLLLLIPELVVRGPFLWQPLTYAFIETAPIGIIFGAIITWSIGGYLESLWGGKRLLMVAVGIAVTAGVLTTLLALLVPGTTVQAYAGGNVMTSVLWVSYGLTIGRGQANFWGIPLSGNALAGIGAGFVVLSAITSGWQTQVPDLLGLCMAFAYVRGANPRKLWLTLQHWRLQRQLKGRSKHLQVVRQDRPDRDQYLN</sequence>
<proteinExistence type="predicted"/>
<keyword evidence="3 5" id="KW-1133">Transmembrane helix</keyword>
<comment type="subcellular location">
    <subcellularLocation>
        <location evidence="1">Membrane</location>
        <topology evidence="1">Multi-pass membrane protein</topology>
    </subcellularLocation>
</comment>
<dbReference type="PATRIC" id="fig|1297742.4.peg.1038"/>
<dbReference type="GO" id="GO:0006890">
    <property type="term" value="P:retrograde vesicle-mediated transport, Golgi to endoplasmic reticulum"/>
    <property type="evidence" value="ECO:0007669"/>
    <property type="project" value="InterPro"/>
</dbReference>
<dbReference type="SMART" id="SM01160">
    <property type="entry name" value="DUF1751"/>
    <property type="match status" value="1"/>
</dbReference>
<dbReference type="SUPFAM" id="SSF144091">
    <property type="entry name" value="Rhomboid-like"/>
    <property type="match status" value="1"/>
</dbReference>
<protein>
    <submittedName>
        <fullName evidence="6">Integral membrane protein</fullName>
    </submittedName>
</protein>
<organism evidence="6 7">
    <name type="scientific">Pseudomyxococcus hansupus</name>
    <dbReference type="NCBI Taxonomy" id="1297742"/>
    <lineage>
        <taxon>Bacteria</taxon>
        <taxon>Pseudomonadati</taxon>
        <taxon>Myxococcota</taxon>
        <taxon>Myxococcia</taxon>
        <taxon>Myxococcales</taxon>
        <taxon>Cystobacterineae</taxon>
        <taxon>Myxococcaceae</taxon>
        <taxon>Pseudomyxococcus</taxon>
    </lineage>
</organism>
<gene>
    <name evidence="6" type="ORF">A176_001023</name>
</gene>
<reference evidence="6 7" key="1">
    <citation type="journal article" date="2016" name="PLoS ONE">
        <title>Complete Genome Sequence and Comparative Genomics of a Novel Myxobacterium Myxococcus hansupus.</title>
        <authorList>
            <person name="Sharma G."/>
            <person name="Narwani T."/>
            <person name="Subramanian S."/>
        </authorList>
    </citation>
    <scope>NUCLEOTIDE SEQUENCE [LARGE SCALE GENOMIC DNA]</scope>
    <source>
        <strain evidence="7">mixupus</strain>
    </source>
</reference>
<evidence type="ECO:0000256" key="4">
    <source>
        <dbReference type="ARBA" id="ARBA00023136"/>
    </source>
</evidence>
<dbReference type="GO" id="GO:0016020">
    <property type="term" value="C:membrane"/>
    <property type="evidence" value="ECO:0007669"/>
    <property type="project" value="UniProtKB-SubCell"/>
</dbReference>
<dbReference type="Proteomes" id="UP000009026">
    <property type="component" value="Chromosome"/>
</dbReference>
<keyword evidence="7" id="KW-1185">Reference proteome</keyword>
<evidence type="ECO:0000256" key="3">
    <source>
        <dbReference type="ARBA" id="ARBA00022989"/>
    </source>
</evidence>
<dbReference type="AlphaFoldDB" id="A0A0H4WL67"/>
<dbReference type="Gene3D" id="1.20.1540.10">
    <property type="entry name" value="Rhomboid-like"/>
    <property type="match status" value="1"/>
</dbReference>
<evidence type="ECO:0000256" key="5">
    <source>
        <dbReference type="SAM" id="Phobius"/>
    </source>
</evidence>
<dbReference type="STRING" id="1297742.A176_001023"/>
<evidence type="ECO:0000256" key="1">
    <source>
        <dbReference type="ARBA" id="ARBA00004141"/>
    </source>
</evidence>
<dbReference type="eggNOG" id="COG0705">
    <property type="taxonomic scope" value="Bacteria"/>
</dbReference>
<dbReference type="InterPro" id="IPR013861">
    <property type="entry name" value="TMEM115/Pdh1/Rbl19"/>
</dbReference>
<feature type="transmembrane region" description="Helical" evidence="5">
    <location>
        <begin position="97"/>
        <end position="118"/>
    </location>
</feature>